<dbReference type="Pfam" id="PF10310">
    <property type="entry name" value="DUF5427"/>
    <property type="match status" value="1"/>
</dbReference>
<sequence length="435" mass="45383">MASKKSAQDLLAGFDDLPDDTNATPTTTDTPNNAKSATTTGGDDDEANINEFLAEFSRDRPSRPHTPRTNQAIRSSAAVSASVSKKASPRSSSDAVTAPTAGNSGLSGEARTASPATSITETKSKGDEAPTTAASSWGSWGGSLWNTASALAAQTKHEAEKRLAELQQSEEAQKLQARLRAVDLAKIAAEARTLGQGVLDAVAPPIAGAEVLIVHVTHDLQGVRVKKGVEEAFERVMEQVEGGHLTVLAKDFAGDLALELTQGGLKDARKLCEATVEDLMRDTADAGAIKAEEKGEAEANAVPTASHIYLAIQAYTTEDGAEEGASVVQMLLTLTDPANKIKFAALSQAVPQSWLQLAQVELEAETQPVEWVADLLTQSLTLATGVLAQRYVARRMGIDESKTAPGTPKPGQSSPPKAKLASKQAAEAGSASLGL</sequence>
<reference evidence="3 4" key="1">
    <citation type="submission" date="2016-07" db="EMBL/GenBank/DDBJ databases">
        <title>Pervasive Adenine N6-methylation of Active Genes in Fungi.</title>
        <authorList>
            <consortium name="DOE Joint Genome Institute"/>
            <person name="Mondo S.J."/>
            <person name="Dannebaum R.O."/>
            <person name="Kuo R.C."/>
            <person name="Labutti K."/>
            <person name="Haridas S."/>
            <person name="Kuo A."/>
            <person name="Salamov A."/>
            <person name="Ahrendt S.R."/>
            <person name="Lipzen A."/>
            <person name="Sullivan W."/>
            <person name="Andreopoulos W.B."/>
            <person name="Clum A."/>
            <person name="Lindquist E."/>
            <person name="Daum C."/>
            <person name="Ramamoorthy G.K."/>
            <person name="Gryganskyi A."/>
            <person name="Culley D."/>
            <person name="Magnuson J.K."/>
            <person name="James T.Y."/>
            <person name="O'Malley M.A."/>
            <person name="Stajich J.E."/>
            <person name="Spatafora J.W."/>
            <person name="Visel A."/>
            <person name="Grigoriev I.V."/>
        </authorList>
    </citation>
    <scope>NUCLEOTIDE SEQUENCE [LARGE SCALE GENOMIC DNA]</scope>
    <source>
        <strain evidence="3 4">12-1054</strain>
    </source>
</reference>
<dbReference type="PANTHER" id="PTHR28265">
    <property type="entry name" value="MAINTENANCE OF TELOMERE CAPPING PROTEIN 1"/>
    <property type="match status" value="1"/>
</dbReference>
<keyword evidence="4" id="KW-1185">Reference proteome</keyword>
<dbReference type="RefSeq" id="XP_040724331.1">
    <property type="nucleotide sequence ID" value="XM_040871360.1"/>
</dbReference>
<name>A0A1Y2F995_PROLT</name>
<dbReference type="GeneID" id="63787959"/>
<feature type="coiled-coil region" evidence="1">
    <location>
        <begin position="149"/>
        <end position="176"/>
    </location>
</feature>
<evidence type="ECO:0000313" key="3">
    <source>
        <dbReference type="EMBL" id="ORY80443.1"/>
    </source>
</evidence>
<feature type="region of interest" description="Disordered" evidence="2">
    <location>
        <begin position="1"/>
        <end position="140"/>
    </location>
</feature>
<dbReference type="Proteomes" id="UP000193685">
    <property type="component" value="Unassembled WGS sequence"/>
</dbReference>
<accession>A0A1Y2F995</accession>
<feature type="compositionally biased region" description="Low complexity" evidence="2">
    <location>
        <begin position="74"/>
        <end position="93"/>
    </location>
</feature>
<evidence type="ECO:0000256" key="1">
    <source>
        <dbReference type="SAM" id="Coils"/>
    </source>
</evidence>
<dbReference type="EMBL" id="MCFI01000013">
    <property type="protein sequence ID" value="ORY80443.1"/>
    <property type="molecule type" value="Genomic_DNA"/>
</dbReference>
<dbReference type="PANTHER" id="PTHR28265:SF1">
    <property type="entry name" value="MAINTENANCE OF TELOMERE CAPPING PROTEIN 1"/>
    <property type="match status" value="1"/>
</dbReference>
<feature type="region of interest" description="Disordered" evidence="2">
    <location>
        <begin position="399"/>
        <end position="435"/>
    </location>
</feature>
<comment type="caution">
    <text evidence="3">The sequence shown here is derived from an EMBL/GenBank/DDBJ whole genome shotgun (WGS) entry which is preliminary data.</text>
</comment>
<gene>
    <name evidence="3" type="ORF">BCR37DRAFT_393803</name>
</gene>
<organism evidence="3 4">
    <name type="scientific">Protomyces lactucae-debilis</name>
    <dbReference type="NCBI Taxonomy" id="2754530"/>
    <lineage>
        <taxon>Eukaryota</taxon>
        <taxon>Fungi</taxon>
        <taxon>Dikarya</taxon>
        <taxon>Ascomycota</taxon>
        <taxon>Taphrinomycotina</taxon>
        <taxon>Taphrinomycetes</taxon>
        <taxon>Taphrinales</taxon>
        <taxon>Protomycetaceae</taxon>
        <taxon>Protomyces</taxon>
    </lineage>
</organism>
<feature type="compositionally biased region" description="Low complexity" evidence="2">
    <location>
        <begin position="20"/>
        <end position="34"/>
    </location>
</feature>
<dbReference type="OrthoDB" id="5594977at2759"/>
<keyword evidence="1" id="KW-0175">Coiled coil</keyword>
<dbReference type="OMA" id="RIHLVHD"/>
<evidence type="ECO:0000313" key="4">
    <source>
        <dbReference type="Proteomes" id="UP000193685"/>
    </source>
</evidence>
<dbReference type="STRING" id="56484.A0A1Y2F995"/>
<protein>
    <submittedName>
        <fullName evidence="3">Maintenance of telomere capping protein 1</fullName>
    </submittedName>
</protein>
<dbReference type="AlphaFoldDB" id="A0A1Y2F995"/>
<dbReference type="InterPro" id="IPR018814">
    <property type="entry name" value="DUF5427"/>
</dbReference>
<proteinExistence type="predicted"/>
<evidence type="ECO:0000256" key="2">
    <source>
        <dbReference type="SAM" id="MobiDB-lite"/>
    </source>
</evidence>